<keyword evidence="14" id="KW-1185">Reference proteome</keyword>
<dbReference type="GO" id="GO:0016887">
    <property type="term" value="F:ATP hydrolysis activity"/>
    <property type="evidence" value="ECO:0007669"/>
    <property type="project" value="InterPro"/>
</dbReference>
<keyword evidence="2" id="KW-0813">Transport</keyword>
<evidence type="ECO:0000256" key="8">
    <source>
        <dbReference type="ARBA" id="ARBA00022989"/>
    </source>
</evidence>
<dbReference type="PROSITE" id="PS50929">
    <property type="entry name" value="ABC_TM1F"/>
    <property type="match status" value="1"/>
</dbReference>
<reference evidence="13 14" key="1">
    <citation type="submission" date="2019-09" db="EMBL/GenBank/DDBJ databases">
        <title>Isolation and complete genome sequencing of Methylocystis species.</title>
        <authorList>
            <person name="Rumah B.L."/>
            <person name="Stead C.E."/>
            <person name="Stevens B.C."/>
            <person name="Minton N.P."/>
            <person name="Grosse-Honebrink A."/>
            <person name="Zhang Y."/>
        </authorList>
    </citation>
    <scope>NUCLEOTIDE SEQUENCE [LARGE SCALE GENOMIC DNA]</scope>
    <source>
        <strain evidence="13 14">BRCS2</strain>
    </source>
</reference>
<dbReference type="EMBL" id="CP044331">
    <property type="protein sequence ID" value="QGM97573.1"/>
    <property type="molecule type" value="Genomic_DNA"/>
</dbReference>
<evidence type="ECO:0000259" key="12">
    <source>
        <dbReference type="PROSITE" id="PS50929"/>
    </source>
</evidence>
<gene>
    <name evidence="13" type="ORF">F7D14_08940</name>
</gene>
<dbReference type="RefSeq" id="WP_081495669.1">
    <property type="nucleotide sequence ID" value="NZ_CP044331.1"/>
</dbReference>
<feature type="transmembrane region" description="Helical" evidence="10">
    <location>
        <begin position="52"/>
        <end position="73"/>
    </location>
</feature>
<dbReference type="GO" id="GO:0005524">
    <property type="term" value="F:ATP binding"/>
    <property type="evidence" value="ECO:0007669"/>
    <property type="project" value="UniProtKB-KW"/>
</dbReference>
<dbReference type="Pfam" id="PF00664">
    <property type="entry name" value="ABC_membrane"/>
    <property type="match status" value="1"/>
</dbReference>
<dbReference type="KEGG" id="mpar:F7D14_08940"/>
<dbReference type="SMART" id="SM00382">
    <property type="entry name" value="AAA"/>
    <property type="match status" value="1"/>
</dbReference>
<organism evidence="13 14">
    <name type="scientific">Methylocystis parvus</name>
    <dbReference type="NCBI Taxonomy" id="134"/>
    <lineage>
        <taxon>Bacteria</taxon>
        <taxon>Pseudomonadati</taxon>
        <taxon>Pseudomonadota</taxon>
        <taxon>Alphaproteobacteria</taxon>
        <taxon>Hyphomicrobiales</taxon>
        <taxon>Methylocystaceae</taxon>
        <taxon>Methylocystis</taxon>
    </lineage>
</organism>
<evidence type="ECO:0000256" key="7">
    <source>
        <dbReference type="ARBA" id="ARBA00022840"/>
    </source>
</evidence>
<dbReference type="InterPro" id="IPR039421">
    <property type="entry name" value="Type_1_exporter"/>
</dbReference>
<keyword evidence="8 10" id="KW-1133">Transmembrane helix</keyword>
<feature type="transmembrane region" description="Helical" evidence="10">
    <location>
        <begin position="85"/>
        <end position="104"/>
    </location>
</feature>
<dbReference type="FunFam" id="3.40.50.300:FF:000221">
    <property type="entry name" value="Multidrug ABC transporter ATP-binding protein"/>
    <property type="match status" value="1"/>
</dbReference>
<evidence type="ECO:0000313" key="13">
    <source>
        <dbReference type="EMBL" id="QGM97573.1"/>
    </source>
</evidence>
<evidence type="ECO:0000259" key="11">
    <source>
        <dbReference type="PROSITE" id="PS50893"/>
    </source>
</evidence>
<feature type="transmembrane region" description="Helical" evidence="10">
    <location>
        <begin position="302"/>
        <end position="321"/>
    </location>
</feature>
<evidence type="ECO:0000256" key="3">
    <source>
        <dbReference type="ARBA" id="ARBA00022475"/>
    </source>
</evidence>
<proteinExistence type="predicted"/>
<evidence type="ECO:0000256" key="2">
    <source>
        <dbReference type="ARBA" id="ARBA00022448"/>
    </source>
</evidence>
<keyword evidence="3" id="KW-1003">Cell membrane</keyword>
<dbReference type="GO" id="GO:0015421">
    <property type="term" value="F:ABC-type oligopeptide transporter activity"/>
    <property type="evidence" value="ECO:0007669"/>
    <property type="project" value="TreeGrafter"/>
</dbReference>
<protein>
    <submittedName>
        <fullName evidence="13">ABC transporter ATP-binding protein</fullName>
    </submittedName>
</protein>
<accession>A0A6B8M8B4</accession>
<evidence type="ECO:0000256" key="1">
    <source>
        <dbReference type="ARBA" id="ARBA00004651"/>
    </source>
</evidence>
<evidence type="ECO:0000256" key="10">
    <source>
        <dbReference type="SAM" id="Phobius"/>
    </source>
</evidence>
<evidence type="ECO:0000313" key="14">
    <source>
        <dbReference type="Proteomes" id="UP000422569"/>
    </source>
</evidence>
<dbReference type="InterPro" id="IPR036640">
    <property type="entry name" value="ABC1_TM_sf"/>
</dbReference>
<dbReference type="InterPro" id="IPR011527">
    <property type="entry name" value="ABC1_TM_dom"/>
</dbReference>
<evidence type="ECO:0000256" key="5">
    <source>
        <dbReference type="ARBA" id="ARBA00022692"/>
    </source>
</evidence>
<dbReference type="AlphaFoldDB" id="A0A6B8M8B4"/>
<dbReference type="GO" id="GO:0005886">
    <property type="term" value="C:plasma membrane"/>
    <property type="evidence" value="ECO:0007669"/>
    <property type="project" value="UniProtKB-SubCell"/>
</dbReference>
<keyword evidence="7 13" id="KW-0067">ATP-binding</keyword>
<name>A0A6B8M8B4_9HYPH</name>
<feature type="domain" description="ABC transmembrane type-1" evidence="12">
    <location>
        <begin position="53"/>
        <end position="333"/>
    </location>
</feature>
<dbReference type="PANTHER" id="PTHR43394:SF1">
    <property type="entry name" value="ATP-BINDING CASSETTE SUB-FAMILY B MEMBER 10, MITOCHONDRIAL"/>
    <property type="match status" value="1"/>
</dbReference>
<dbReference type="Proteomes" id="UP000422569">
    <property type="component" value="Chromosome"/>
</dbReference>
<evidence type="ECO:0000256" key="9">
    <source>
        <dbReference type="ARBA" id="ARBA00023136"/>
    </source>
</evidence>
<evidence type="ECO:0000256" key="6">
    <source>
        <dbReference type="ARBA" id="ARBA00022741"/>
    </source>
</evidence>
<evidence type="ECO:0000256" key="4">
    <source>
        <dbReference type="ARBA" id="ARBA00022597"/>
    </source>
</evidence>
<comment type="subcellular location">
    <subcellularLocation>
        <location evidence="1">Cell membrane</location>
        <topology evidence="1">Multi-pass membrane protein</topology>
    </subcellularLocation>
</comment>
<dbReference type="InterPro" id="IPR003439">
    <property type="entry name" value="ABC_transporter-like_ATP-bd"/>
</dbReference>
<dbReference type="SUPFAM" id="SSF90123">
    <property type="entry name" value="ABC transporter transmembrane region"/>
    <property type="match status" value="1"/>
</dbReference>
<dbReference type="Gene3D" id="3.40.50.300">
    <property type="entry name" value="P-loop containing nucleotide triphosphate hydrolases"/>
    <property type="match status" value="1"/>
</dbReference>
<dbReference type="Gene3D" id="1.20.1560.10">
    <property type="entry name" value="ABC transporter type 1, transmembrane domain"/>
    <property type="match status" value="1"/>
</dbReference>
<feature type="transmembrane region" description="Helical" evidence="10">
    <location>
        <begin position="188"/>
        <end position="209"/>
    </location>
</feature>
<keyword evidence="4" id="KW-0762">Sugar transport</keyword>
<dbReference type="InterPro" id="IPR003593">
    <property type="entry name" value="AAA+_ATPase"/>
</dbReference>
<sequence>MNDLSAFAWMHRLGRRLTSDEKKMPRNAMPTLPLWNSLERLGPFLSPYRRRWAWALAALASAHLIEANFPLLLKDWINRLASGGSDVTVSLIGVIGVAALRYAAISFGRRRNALVSVDLARDLRTGAFGHLQRQGAEFFAAFPLGDLMARATNDIESIRLFFRGAFQQLVAIVAVMTIAPIFMVAQSPLLTCFVFAVMVVTGALSWALAKSIRKKAQIVQAEFGALTDEARRSFSGIRTIHAHALEESEISRFSRNATSYAVANDDMARLRGFLDTLMSASAGVTTLLVVGVGGSQVQNAELTLGALTAFLLYCGMMLGVLKNSGNAIFALLKASAACTRLFEILDRQPEIIDAEDAMQNVEIRGSVLVDNLTFCYPNGRLALVDVTMRIQPGELIVIVGRVGDGKTTLLRLLTRQLEPSGGAIFLDGIDIRRVSLKRLRNGLTFVRQDPFLFSTSFAENISYDDPDRSEELIWAASRAAALEETIRRGPKGLATPVGEKGLSLSGGQKQRTSLARGLIREAPVLLLDDCFSALDTQTEARVLSRIRMLRKGATTIIVTHRVSTARHADRIFVLDRGRVAETGGHDELRCKGGLYADLLRRQEAYPSPAGGDAE</sequence>
<dbReference type="PANTHER" id="PTHR43394">
    <property type="entry name" value="ATP-DEPENDENT PERMEASE MDL1, MITOCHONDRIAL"/>
    <property type="match status" value="1"/>
</dbReference>
<dbReference type="InterPro" id="IPR027417">
    <property type="entry name" value="P-loop_NTPase"/>
</dbReference>
<dbReference type="Pfam" id="PF00005">
    <property type="entry name" value="ABC_tran"/>
    <property type="match status" value="1"/>
</dbReference>
<keyword evidence="9 10" id="KW-0472">Membrane</keyword>
<keyword evidence="5 10" id="KW-0812">Transmembrane</keyword>
<feature type="domain" description="ABC transporter" evidence="11">
    <location>
        <begin position="367"/>
        <end position="601"/>
    </location>
</feature>
<keyword evidence="6" id="KW-0547">Nucleotide-binding</keyword>
<feature type="transmembrane region" description="Helical" evidence="10">
    <location>
        <begin position="160"/>
        <end position="182"/>
    </location>
</feature>
<feature type="transmembrane region" description="Helical" evidence="10">
    <location>
        <begin position="277"/>
        <end position="296"/>
    </location>
</feature>
<dbReference type="PROSITE" id="PS50893">
    <property type="entry name" value="ABC_TRANSPORTER_2"/>
    <property type="match status" value="1"/>
</dbReference>
<dbReference type="SUPFAM" id="SSF52540">
    <property type="entry name" value="P-loop containing nucleoside triphosphate hydrolases"/>
    <property type="match status" value="1"/>
</dbReference>